<sequence>MTAHDKSLADAAQRALAIGRHDRSMLVEAGAGSGKTALMAGRIALMLASGVEPGAIAAVSFTELAASELLERVGTVVDRLRGGEVPEELKLALPHGLSPLQQANLAEAAARLDELVCTTIHGFCQRLVKPYPVEADIDPGARVVDEAEADGIFRDLLDGWLRDCLSGGDSLVAEMVLADPVKAKEAVDRVADCLREGRTVGTRPAEPLPRSTEAFLARVAAFAEFIRACPVAEPETAATLLAFQAMAARVHRLDGNDDATVVSLLTAEPEPSLCTKAGKFASYRGGKGKWATAAKAAGITKVQADGFHEEAKALHGACCEAWDGLRANAASELLSRLVVQVRVVLRKYQDRKRAGALLDFDDLIASAAALLRDHDEVRRALGRRYRHVLVDEFQDTDPLQAEILWLLCGELPADADGVAWTDRVLRPGALFLVGDPKQAIYRFRGADVSTYVRARDCIRAKSPEDVISVSTNFRSCRSILAFVDHRFREVLQVEGQPGYVALDPFHEDHDRGPCVAALDVPMVGNEKRSADALRDAEADAVADLCARLIGQRLVTCSRNGTRVLQAGDIALLAPSGNDLWRYEEALEARGIPVSTQAGKGFFRRQEIQDLIALTRVLADPRDTLALGALLRGPVVGLTDEELLDLVDGLPRDPEWPDARQKLRLGIDVAHVAHPVAREVIGYLQVLARRALGTTPHDILSQAVDAIRLRPVIRQRHDGHAERALANVDLFLEMSRPYAVRGLRAFARTMKAAWDGRTRTVEGRPDAQEEAVSLFTMHASKGLEWPVVIPINTATRTKAVSGALVDRPANCLYCPVFGVRPAGYEDALDRERREVGNERVRLWYVAATRARETLVLPRFRDPSDQTSWASVVALGLDTVPAIDLEHLQLRPMAAVTGPLNGQTREVFASEAMTVARHRPLTWIVPSRDDALVPGFDDAESETLPIPVELVSTPPQGSRERGTVIHKLLEEILTGELDERDGLEARARLPVGHLGLCETADRAVALDPAELAACVSRALALPQVAGIRGRLRAEVPVYAYEALDVEERVTTGVADALACDEHGRPDVVVDWKSDVAPTEGALLDYRAQVARYLAATGARLGLIVFVTGGTVVSVTPA</sequence>
<comment type="catalytic activity">
    <reaction evidence="11">
        <text>Couples ATP hydrolysis with the unwinding of duplex DNA by translocating in the 3'-5' direction.</text>
        <dbReference type="EC" id="5.6.2.4"/>
    </reaction>
</comment>
<keyword evidence="2 14" id="KW-0547">Nucleotide-binding</keyword>
<dbReference type="InterPro" id="IPR000212">
    <property type="entry name" value="DNA_helicase_UvrD/REP"/>
</dbReference>
<gene>
    <name evidence="17" type="ORF">FF100_34030</name>
</gene>
<accession>A0A5C4L8I5</accession>
<evidence type="ECO:0000256" key="3">
    <source>
        <dbReference type="ARBA" id="ARBA00022763"/>
    </source>
</evidence>
<dbReference type="GO" id="GO:0043138">
    <property type="term" value="F:3'-5' DNA helicase activity"/>
    <property type="evidence" value="ECO:0007669"/>
    <property type="project" value="UniProtKB-EC"/>
</dbReference>
<evidence type="ECO:0000256" key="5">
    <source>
        <dbReference type="ARBA" id="ARBA00022806"/>
    </source>
</evidence>
<evidence type="ECO:0000256" key="11">
    <source>
        <dbReference type="ARBA" id="ARBA00034617"/>
    </source>
</evidence>
<dbReference type="PROSITE" id="PS51217">
    <property type="entry name" value="UVRD_HELICASE_CTER"/>
    <property type="match status" value="1"/>
</dbReference>
<keyword evidence="6" id="KW-0269">Exonuclease</keyword>
<keyword evidence="1" id="KW-0540">Nuclease</keyword>
<dbReference type="InterPro" id="IPR011604">
    <property type="entry name" value="PDDEXK-like_dom_sf"/>
</dbReference>
<evidence type="ECO:0000256" key="4">
    <source>
        <dbReference type="ARBA" id="ARBA00022801"/>
    </source>
</evidence>
<dbReference type="EMBL" id="VDDA01000045">
    <property type="protein sequence ID" value="TNC06706.1"/>
    <property type="molecule type" value="Genomic_DNA"/>
</dbReference>
<dbReference type="Proteomes" id="UP000305267">
    <property type="component" value="Unassembled WGS sequence"/>
</dbReference>
<dbReference type="Pfam" id="PF13361">
    <property type="entry name" value="UvrD_C"/>
    <property type="match status" value="2"/>
</dbReference>
<dbReference type="GO" id="GO:0000725">
    <property type="term" value="P:recombinational repair"/>
    <property type="evidence" value="ECO:0007669"/>
    <property type="project" value="TreeGrafter"/>
</dbReference>
<keyword evidence="10" id="KW-0413">Isomerase</keyword>
<dbReference type="Gene3D" id="1.10.486.10">
    <property type="entry name" value="PCRA, domain 4"/>
    <property type="match status" value="1"/>
</dbReference>
<dbReference type="Gene3D" id="3.40.50.300">
    <property type="entry name" value="P-loop containing nucleotide triphosphate hydrolases"/>
    <property type="match status" value="4"/>
</dbReference>
<evidence type="ECO:0000256" key="13">
    <source>
        <dbReference type="ARBA" id="ARBA00048988"/>
    </source>
</evidence>
<keyword evidence="18" id="KW-1185">Reference proteome</keyword>
<dbReference type="GO" id="GO:0003677">
    <property type="term" value="F:DNA binding"/>
    <property type="evidence" value="ECO:0007669"/>
    <property type="project" value="UniProtKB-KW"/>
</dbReference>
<dbReference type="GO" id="GO:0005524">
    <property type="term" value="F:ATP binding"/>
    <property type="evidence" value="ECO:0007669"/>
    <property type="project" value="UniProtKB-UniRule"/>
</dbReference>
<evidence type="ECO:0000256" key="6">
    <source>
        <dbReference type="ARBA" id="ARBA00022839"/>
    </source>
</evidence>
<keyword evidence="4 14" id="KW-0378">Hydrolase</keyword>
<evidence type="ECO:0000256" key="14">
    <source>
        <dbReference type="PROSITE-ProRule" id="PRU00560"/>
    </source>
</evidence>
<dbReference type="Pfam" id="PF12705">
    <property type="entry name" value="PDDEXK_1"/>
    <property type="match status" value="1"/>
</dbReference>
<feature type="domain" description="UvrD-like helicase C-terminal" evidence="16">
    <location>
        <begin position="497"/>
        <end position="781"/>
    </location>
</feature>
<feature type="domain" description="UvrD-like helicase ATP-binding" evidence="15">
    <location>
        <begin position="8"/>
        <end position="476"/>
    </location>
</feature>
<comment type="catalytic activity">
    <reaction evidence="13">
        <text>ATP + H2O = ADP + phosphate + H(+)</text>
        <dbReference type="Rhea" id="RHEA:13065"/>
        <dbReference type="ChEBI" id="CHEBI:15377"/>
        <dbReference type="ChEBI" id="CHEBI:15378"/>
        <dbReference type="ChEBI" id="CHEBI:30616"/>
        <dbReference type="ChEBI" id="CHEBI:43474"/>
        <dbReference type="ChEBI" id="CHEBI:456216"/>
        <dbReference type="EC" id="5.6.2.4"/>
    </reaction>
</comment>
<keyword evidence="17" id="KW-0255">Endonuclease</keyword>
<keyword evidence="7 14" id="KW-0067">ATP-binding</keyword>
<dbReference type="AlphaFoldDB" id="A0A5C4L8I5"/>
<dbReference type="GO" id="GO:0004527">
    <property type="term" value="F:exonuclease activity"/>
    <property type="evidence" value="ECO:0007669"/>
    <property type="project" value="UniProtKB-KW"/>
</dbReference>
<evidence type="ECO:0000256" key="10">
    <source>
        <dbReference type="ARBA" id="ARBA00023235"/>
    </source>
</evidence>
<evidence type="ECO:0000256" key="8">
    <source>
        <dbReference type="ARBA" id="ARBA00023125"/>
    </source>
</evidence>
<proteinExistence type="predicted"/>
<protein>
    <recommendedName>
        <fullName evidence="12">DNA 3'-5' helicase</fullName>
        <ecNumber evidence="12">5.6.2.4</ecNumber>
    </recommendedName>
</protein>
<evidence type="ECO:0000256" key="12">
    <source>
        <dbReference type="ARBA" id="ARBA00034808"/>
    </source>
</evidence>
<evidence type="ECO:0000256" key="7">
    <source>
        <dbReference type="ARBA" id="ARBA00022840"/>
    </source>
</evidence>
<dbReference type="InterPro" id="IPR038726">
    <property type="entry name" value="PDDEXK_AddAB-type"/>
</dbReference>
<dbReference type="RefSeq" id="WP_139040440.1">
    <property type="nucleotide sequence ID" value="NZ_VDDA01000045.1"/>
</dbReference>
<dbReference type="GO" id="GO:0004519">
    <property type="term" value="F:endonuclease activity"/>
    <property type="evidence" value="ECO:0007669"/>
    <property type="project" value="UniProtKB-KW"/>
</dbReference>
<organism evidence="17 18">
    <name type="scientific">Methylobacterium terricola</name>
    <dbReference type="NCBI Taxonomy" id="2583531"/>
    <lineage>
        <taxon>Bacteria</taxon>
        <taxon>Pseudomonadati</taxon>
        <taxon>Pseudomonadota</taxon>
        <taxon>Alphaproteobacteria</taxon>
        <taxon>Hyphomicrobiales</taxon>
        <taxon>Methylobacteriaceae</taxon>
        <taxon>Methylobacterium</taxon>
    </lineage>
</organism>
<evidence type="ECO:0000313" key="17">
    <source>
        <dbReference type="EMBL" id="TNC06706.1"/>
    </source>
</evidence>
<dbReference type="GO" id="GO:0009338">
    <property type="term" value="C:exodeoxyribonuclease V complex"/>
    <property type="evidence" value="ECO:0007669"/>
    <property type="project" value="TreeGrafter"/>
</dbReference>
<dbReference type="GO" id="GO:0005829">
    <property type="term" value="C:cytosol"/>
    <property type="evidence" value="ECO:0007669"/>
    <property type="project" value="TreeGrafter"/>
</dbReference>
<keyword evidence="9" id="KW-0234">DNA repair</keyword>
<evidence type="ECO:0000256" key="9">
    <source>
        <dbReference type="ARBA" id="ARBA00023204"/>
    </source>
</evidence>
<evidence type="ECO:0000259" key="15">
    <source>
        <dbReference type="PROSITE" id="PS51198"/>
    </source>
</evidence>
<dbReference type="InterPro" id="IPR014016">
    <property type="entry name" value="UvrD-like_ATP-bd"/>
</dbReference>
<feature type="binding site" evidence="14">
    <location>
        <begin position="29"/>
        <end position="36"/>
    </location>
    <ligand>
        <name>ATP</name>
        <dbReference type="ChEBI" id="CHEBI:30616"/>
    </ligand>
</feature>
<reference evidence="17 18" key="1">
    <citation type="submission" date="2019-06" db="EMBL/GenBank/DDBJ databases">
        <title>Genome of Methylobacterium sp. 17Sr1-39.</title>
        <authorList>
            <person name="Seo T."/>
        </authorList>
    </citation>
    <scope>NUCLEOTIDE SEQUENCE [LARGE SCALE GENOMIC DNA]</scope>
    <source>
        <strain evidence="17 18">17Sr1-39</strain>
    </source>
</reference>
<evidence type="ECO:0000256" key="1">
    <source>
        <dbReference type="ARBA" id="ARBA00022722"/>
    </source>
</evidence>
<dbReference type="SUPFAM" id="SSF52540">
    <property type="entry name" value="P-loop containing nucleoside triphosphate hydrolases"/>
    <property type="match status" value="1"/>
</dbReference>
<keyword evidence="3" id="KW-0227">DNA damage</keyword>
<comment type="caution">
    <text evidence="17">The sequence shown here is derived from an EMBL/GenBank/DDBJ whole genome shotgun (WGS) entry which is preliminary data.</text>
</comment>
<dbReference type="InterPro" id="IPR014017">
    <property type="entry name" value="DNA_helicase_UvrD-like_C"/>
</dbReference>
<keyword evidence="8" id="KW-0238">DNA-binding</keyword>
<dbReference type="InterPro" id="IPR027417">
    <property type="entry name" value="P-loop_NTPase"/>
</dbReference>
<dbReference type="PROSITE" id="PS51198">
    <property type="entry name" value="UVRD_HELICASE_ATP_BIND"/>
    <property type="match status" value="1"/>
</dbReference>
<dbReference type="PANTHER" id="PTHR11070:SF23">
    <property type="entry name" value="RECBCD ENZYME SUBUNIT RECB"/>
    <property type="match status" value="1"/>
</dbReference>
<dbReference type="Pfam" id="PF00580">
    <property type="entry name" value="UvrD-helicase"/>
    <property type="match status" value="1"/>
</dbReference>
<evidence type="ECO:0000259" key="16">
    <source>
        <dbReference type="PROSITE" id="PS51217"/>
    </source>
</evidence>
<dbReference type="PANTHER" id="PTHR11070">
    <property type="entry name" value="UVRD / RECB / PCRA DNA HELICASE FAMILY MEMBER"/>
    <property type="match status" value="1"/>
</dbReference>
<dbReference type="OrthoDB" id="9810135at2"/>
<evidence type="ECO:0000256" key="2">
    <source>
        <dbReference type="ARBA" id="ARBA00022741"/>
    </source>
</evidence>
<dbReference type="CDD" id="cd17932">
    <property type="entry name" value="DEXQc_UvrD"/>
    <property type="match status" value="1"/>
</dbReference>
<keyword evidence="5 14" id="KW-0347">Helicase</keyword>
<evidence type="ECO:0000313" key="18">
    <source>
        <dbReference type="Proteomes" id="UP000305267"/>
    </source>
</evidence>
<dbReference type="Gene3D" id="3.90.320.10">
    <property type="match status" value="1"/>
</dbReference>
<dbReference type="EC" id="5.6.2.4" evidence="12"/>
<name>A0A5C4L8I5_9HYPH</name>